<dbReference type="GO" id="GO:0016747">
    <property type="term" value="F:acyltransferase activity, transferring groups other than amino-acyl groups"/>
    <property type="evidence" value="ECO:0007669"/>
    <property type="project" value="InterPro"/>
</dbReference>
<dbReference type="EMBL" id="JAGQKZ010000058">
    <property type="protein sequence ID" value="MCA9392466.1"/>
    <property type="molecule type" value="Genomic_DNA"/>
</dbReference>
<dbReference type="AlphaFoldDB" id="A0A955LM81"/>
<feature type="domain" description="N-acetyltransferase" evidence="1">
    <location>
        <begin position="118"/>
        <end position="258"/>
    </location>
</feature>
<dbReference type="InterPro" id="IPR000182">
    <property type="entry name" value="GNAT_dom"/>
</dbReference>
<reference evidence="2" key="1">
    <citation type="submission" date="2020-04" db="EMBL/GenBank/DDBJ databases">
        <authorList>
            <person name="Zhang T."/>
        </authorList>
    </citation>
    <scope>NUCLEOTIDE SEQUENCE</scope>
    <source>
        <strain evidence="2">HKST-UBA03</strain>
    </source>
</reference>
<evidence type="ECO:0000259" key="1">
    <source>
        <dbReference type="PROSITE" id="PS51186"/>
    </source>
</evidence>
<name>A0A955LM81_UNCKA</name>
<dbReference type="SUPFAM" id="SSF55729">
    <property type="entry name" value="Acyl-CoA N-acyltransferases (Nat)"/>
    <property type="match status" value="1"/>
</dbReference>
<dbReference type="CDD" id="cd04301">
    <property type="entry name" value="NAT_SF"/>
    <property type="match status" value="1"/>
</dbReference>
<dbReference type="Gene3D" id="3.40.630.30">
    <property type="match status" value="1"/>
</dbReference>
<evidence type="ECO:0000313" key="2">
    <source>
        <dbReference type="EMBL" id="MCA9392466.1"/>
    </source>
</evidence>
<evidence type="ECO:0000313" key="3">
    <source>
        <dbReference type="Proteomes" id="UP000751518"/>
    </source>
</evidence>
<sequence>MEEVSSIAYGVHQILRQGHYDGIRSFDGFDYVSSVIKSDPFHNYFFVTSNSPQGLDEDAMIKILRNLRKDNLDAFLYLKADHVESFTDFICSHKLVERGVDSYMVKNLTSTKEVALPNGFVLTTDYDFDQMANMLVECFDGWQDEKEYAAVYEKLRHQNVDGFVFETYAITFDGKVVASGAVALGRKQNLAYYHNTGVDARYRRKGLYTALISARDNFALQNGVNKVVAITEPNGDAFKAMGKEGFKEEDRFILYAFP</sequence>
<dbReference type="InterPro" id="IPR016181">
    <property type="entry name" value="Acyl_CoA_acyltransferase"/>
</dbReference>
<dbReference type="Proteomes" id="UP000751518">
    <property type="component" value="Unassembled WGS sequence"/>
</dbReference>
<proteinExistence type="predicted"/>
<dbReference type="Pfam" id="PF00583">
    <property type="entry name" value="Acetyltransf_1"/>
    <property type="match status" value="1"/>
</dbReference>
<comment type="caution">
    <text evidence="2">The sequence shown here is derived from an EMBL/GenBank/DDBJ whole genome shotgun (WGS) entry which is preliminary data.</text>
</comment>
<organism evidence="2 3">
    <name type="scientific">candidate division WWE3 bacterium</name>
    <dbReference type="NCBI Taxonomy" id="2053526"/>
    <lineage>
        <taxon>Bacteria</taxon>
        <taxon>Katanobacteria</taxon>
    </lineage>
</organism>
<gene>
    <name evidence="2" type="ORF">KC614_04715</name>
</gene>
<protein>
    <submittedName>
        <fullName evidence="2">GNAT family N-acetyltransferase</fullName>
    </submittedName>
</protein>
<reference evidence="2" key="2">
    <citation type="journal article" date="2021" name="Microbiome">
        <title>Successional dynamics and alternative stable states in a saline activated sludge microbial community over 9 years.</title>
        <authorList>
            <person name="Wang Y."/>
            <person name="Ye J."/>
            <person name="Ju F."/>
            <person name="Liu L."/>
            <person name="Boyd J.A."/>
            <person name="Deng Y."/>
            <person name="Parks D.H."/>
            <person name="Jiang X."/>
            <person name="Yin X."/>
            <person name="Woodcroft B.J."/>
            <person name="Tyson G.W."/>
            <person name="Hugenholtz P."/>
            <person name="Polz M.F."/>
            <person name="Zhang T."/>
        </authorList>
    </citation>
    <scope>NUCLEOTIDE SEQUENCE</scope>
    <source>
        <strain evidence="2">HKST-UBA03</strain>
    </source>
</reference>
<accession>A0A955LM81</accession>
<dbReference type="PROSITE" id="PS51186">
    <property type="entry name" value="GNAT"/>
    <property type="match status" value="1"/>
</dbReference>